<dbReference type="Proteomes" id="UP000004995">
    <property type="component" value="Unassembled WGS sequence"/>
</dbReference>
<dbReference type="Gramene" id="KQL13745">
    <property type="protein sequence ID" value="KQL13745"/>
    <property type="gene ID" value="SETIT_022854mg"/>
</dbReference>
<gene>
    <name evidence="4" type="primary">LOC101778356</name>
    <name evidence="3" type="ORF">SETIT_3G099000v2</name>
</gene>
<dbReference type="EMBL" id="CM003530">
    <property type="protein sequence ID" value="RCV15964.1"/>
    <property type="molecule type" value="Genomic_DNA"/>
</dbReference>
<dbReference type="eggNOG" id="ENOG502R3TD">
    <property type="taxonomic scope" value="Eukaryota"/>
</dbReference>
<feature type="transmembrane region" description="Helical" evidence="2">
    <location>
        <begin position="132"/>
        <end position="150"/>
    </location>
</feature>
<dbReference type="GeneID" id="101778356"/>
<feature type="region of interest" description="Disordered" evidence="1">
    <location>
        <begin position="164"/>
        <end position="184"/>
    </location>
</feature>
<evidence type="ECO:0000313" key="3">
    <source>
        <dbReference type="EMBL" id="RCV15964.1"/>
    </source>
</evidence>
<organism evidence="4 5">
    <name type="scientific">Setaria italica</name>
    <name type="common">Foxtail millet</name>
    <name type="synonym">Panicum italicum</name>
    <dbReference type="NCBI Taxonomy" id="4555"/>
    <lineage>
        <taxon>Eukaryota</taxon>
        <taxon>Viridiplantae</taxon>
        <taxon>Streptophyta</taxon>
        <taxon>Embryophyta</taxon>
        <taxon>Tracheophyta</taxon>
        <taxon>Spermatophyta</taxon>
        <taxon>Magnoliopsida</taxon>
        <taxon>Liliopsida</taxon>
        <taxon>Poales</taxon>
        <taxon>Poaceae</taxon>
        <taxon>PACMAD clade</taxon>
        <taxon>Panicoideae</taxon>
        <taxon>Panicodae</taxon>
        <taxon>Paniceae</taxon>
        <taxon>Cenchrinae</taxon>
        <taxon>Setaria</taxon>
    </lineage>
</organism>
<keyword evidence="5" id="KW-1185">Reference proteome</keyword>
<keyword evidence="2" id="KW-1133">Transmembrane helix</keyword>
<feature type="region of interest" description="Disordered" evidence="1">
    <location>
        <begin position="83"/>
        <end position="105"/>
    </location>
</feature>
<proteinExistence type="predicted"/>
<name>K3Z8I4_SETIT</name>
<feature type="transmembrane region" description="Helical" evidence="2">
    <location>
        <begin position="228"/>
        <end position="252"/>
    </location>
</feature>
<feature type="transmembrane region" description="Helical" evidence="2">
    <location>
        <begin position="264"/>
        <end position="284"/>
    </location>
</feature>
<reference evidence="3" key="2">
    <citation type="submission" date="2015-07" db="EMBL/GenBank/DDBJ databases">
        <authorList>
            <person name="Noorani M."/>
        </authorList>
    </citation>
    <scope>NUCLEOTIDE SEQUENCE</scope>
    <source>
        <strain evidence="3">Yugu1</strain>
    </source>
</reference>
<dbReference type="RefSeq" id="XP_004960789.1">
    <property type="nucleotide sequence ID" value="XM_004960732.3"/>
</dbReference>
<protein>
    <submittedName>
        <fullName evidence="3 4">Uncharacterized protein</fullName>
    </submittedName>
</protein>
<dbReference type="AlphaFoldDB" id="K3Z8I4"/>
<dbReference type="EnsemblPlants" id="KQL13745">
    <property type="protein sequence ID" value="KQL13745"/>
    <property type="gene ID" value="SETIT_022854mg"/>
</dbReference>
<sequence>MQRRRSYHSLSLPVRGGEANSDANEPARAGDGTNNYDHLVDAQDFRNMRLAIGTVDRSIFEMSLSDNLTGTRHIDIRLRQNVAPGNVPGPEEQAVVEPGSGNGSRLKITVAADEPEPRPDADDKEYLDQMRGWLMTVAALFVGNAFQAAIQPPQWVQLGALQGDEPARPEDANTSASGPAAALSPSAQRRRAEIYFNCNGVALMNALSLLLVLVLLRGTSTASRVTKLIGCAMPTLFLTQALTFALATSTNWRETWIAFAKCTVYAVVVIVIMLGKLGGCIRIIPQLLRR</sequence>
<evidence type="ECO:0000313" key="4">
    <source>
        <dbReference type="EnsemblPlants" id="KQL13745"/>
    </source>
</evidence>
<dbReference type="EMBL" id="AGNK02001475">
    <property type="status" value="NOT_ANNOTATED_CDS"/>
    <property type="molecule type" value="Genomic_DNA"/>
</dbReference>
<dbReference type="OrthoDB" id="689307at2759"/>
<accession>K3Z8I4</accession>
<evidence type="ECO:0000256" key="2">
    <source>
        <dbReference type="SAM" id="Phobius"/>
    </source>
</evidence>
<reference evidence="3 5" key="1">
    <citation type="journal article" date="2012" name="Nat. Biotechnol.">
        <title>Reference genome sequence of the model plant Setaria.</title>
        <authorList>
            <person name="Bennetzen J.L."/>
            <person name="Schmutz J."/>
            <person name="Wang H."/>
            <person name="Percifield R."/>
            <person name="Hawkins J."/>
            <person name="Pontaroli A.C."/>
            <person name="Estep M."/>
            <person name="Feng L."/>
            <person name="Vaughn J.N."/>
            <person name="Grimwood J."/>
            <person name="Jenkins J."/>
            <person name="Barry K."/>
            <person name="Lindquist E."/>
            <person name="Hellsten U."/>
            <person name="Deshpande S."/>
            <person name="Wang X."/>
            <person name="Wu X."/>
            <person name="Mitros T."/>
            <person name="Triplett J."/>
            <person name="Yang X."/>
            <person name="Ye C.Y."/>
            <person name="Mauro-Herrera M."/>
            <person name="Wang L."/>
            <person name="Li P."/>
            <person name="Sharma M."/>
            <person name="Sharma R."/>
            <person name="Ronald P.C."/>
            <person name="Panaud O."/>
            <person name="Kellogg E.A."/>
            <person name="Brutnell T.P."/>
            <person name="Doust A.N."/>
            <person name="Tuskan G.A."/>
            <person name="Rokhsar D."/>
            <person name="Devos K.M."/>
        </authorList>
    </citation>
    <scope>NUCLEOTIDE SEQUENCE [LARGE SCALE GENOMIC DNA]</scope>
    <source>
        <strain evidence="5">cv. Yugu1</strain>
        <strain evidence="3">Yugu1</strain>
    </source>
</reference>
<evidence type="ECO:0000256" key="1">
    <source>
        <dbReference type="SAM" id="MobiDB-lite"/>
    </source>
</evidence>
<feature type="compositionally biased region" description="Low complexity" evidence="1">
    <location>
        <begin position="175"/>
        <end position="184"/>
    </location>
</feature>
<feature type="transmembrane region" description="Helical" evidence="2">
    <location>
        <begin position="194"/>
        <end position="216"/>
    </location>
</feature>
<evidence type="ECO:0000313" key="5">
    <source>
        <dbReference type="Proteomes" id="UP000004995"/>
    </source>
</evidence>
<dbReference type="FunCoup" id="K3Z8I4">
    <property type="interactions" value="221"/>
</dbReference>
<keyword evidence="2" id="KW-0812">Transmembrane</keyword>
<keyword evidence="2" id="KW-0472">Membrane</keyword>
<dbReference type="KEGG" id="sita:101778356"/>
<feature type="region of interest" description="Disordered" evidence="1">
    <location>
        <begin position="1"/>
        <end position="34"/>
    </location>
</feature>
<reference evidence="4" key="3">
    <citation type="submission" date="2018-08" db="UniProtKB">
        <authorList>
            <consortium name="EnsemblPlants"/>
        </authorList>
    </citation>
    <scope>IDENTIFICATION</scope>
    <source>
        <strain evidence="4">Yugu1</strain>
    </source>
</reference>
<dbReference type="HOGENOM" id="CLU_961082_0_0_1"/>